<accession>A0AAN9Z586</accession>
<evidence type="ECO:0008006" key="4">
    <source>
        <dbReference type="Google" id="ProtNLM"/>
    </source>
</evidence>
<gene>
    <name evidence="2" type="ORF">R5R35_005335</name>
</gene>
<evidence type="ECO:0000313" key="2">
    <source>
        <dbReference type="EMBL" id="KAK7863292.1"/>
    </source>
</evidence>
<evidence type="ECO:0000256" key="1">
    <source>
        <dbReference type="SAM" id="SignalP"/>
    </source>
</evidence>
<dbReference type="EMBL" id="JAZDUA010000235">
    <property type="protein sequence ID" value="KAK7863292.1"/>
    <property type="molecule type" value="Genomic_DNA"/>
</dbReference>
<organism evidence="2 3">
    <name type="scientific">Gryllus longicercus</name>
    <dbReference type="NCBI Taxonomy" id="2509291"/>
    <lineage>
        <taxon>Eukaryota</taxon>
        <taxon>Metazoa</taxon>
        <taxon>Ecdysozoa</taxon>
        <taxon>Arthropoda</taxon>
        <taxon>Hexapoda</taxon>
        <taxon>Insecta</taxon>
        <taxon>Pterygota</taxon>
        <taxon>Neoptera</taxon>
        <taxon>Polyneoptera</taxon>
        <taxon>Orthoptera</taxon>
        <taxon>Ensifera</taxon>
        <taxon>Gryllidea</taxon>
        <taxon>Grylloidea</taxon>
        <taxon>Gryllidae</taxon>
        <taxon>Gryllinae</taxon>
        <taxon>Gryllus</taxon>
    </lineage>
</organism>
<protein>
    <recommendedName>
        <fullName evidence="4">Accessory gland protein</fullName>
    </recommendedName>
</protein>
<dbReference type="AlphaFoldDB" id="A0AAN9Z586"/>
<reference evidence="2 3" key="1">
    <citation type="submission" date="2024-03" db="EMBL/GenBank/DDBJ databases">
        <title>The genome assembly and annotation of the cricket Gryllus longicercus Weissman &amp; Gray.</title>
        <authorList>
            <person name="Szrajer S."/>
            <person name="Gray D."/>
            <person name="Ylla G."/>
        </authorList>
    </citation>
    <scope>NUCLEOTIDE SEQUENCE [LARGE SCALE GENOMIC DNA]</scope>
    <source>
        <strain evidence="2">DAG 2021-001</strain>
        <tissue evidence="2">Whole body minus gut</tissue>
    </source>
</reference>
<keyword evidence="1" id="KW-0732">Signal</keyword>
<evidence type="ECO:0000313" key="3">
    <source>
        <dbReference type="Proteomes" id="UP001378592"/>
    </source>
</evidence>
<feature type="chain" id="PRO_5043048725" description="Accessory gland protein" evidence="1">
    <location>
        <begin position="26"/>
        <end position="214"/>
    </location>
</feature>
<proteinExistence type="predicted"/>
<comment type="caution">
    <text evidence="2">The sequence shown here is derived from an EMBL/GenBank/DDBJ whole genome shotgun (WGS) entry which is preliminary data.</text>
</comment>
<sequence length="214" mass="23142">MAVLVVVMQSAIVSCLLVVLVSSVAIEIPSRIPTMPKFKGKVGGPYKCISIVSFSATGSPVGFKIDNITTEKENGLITLISGGGSTDMVLCNGIPLAVRAVVYFYVEGIGWQYFQEFSRNDICPDVNIAPHSIEIAQKYSTGEKKPHNPPWQPGHYAWTNVPCCIKLSMIPELPYRRIKGMGQLILNKTVIASGEGEIIIGPDTGTEKYGVIVV</sequence>
<dbReference type="Proteomes" id="UP001378592">
    <property type="component" value="Unassembled WGS sequence"/>
</dbReference>
<feature type="signal peptide" evidence="1">
    <location>
        <begin position="1"/>
        <end position="25"/>
    </location>
</feature>
<name>A0AAN9Z586_9ORTH</name>
<keyword evidence="3" id="KW-1185">Reference proteome</keyword>